<gene>
    <name evidence="1" type="ORF">KI387_037238</name>
</gene>
<accession>A0AA38FS33</accession>
<dbReference type="AlphaFoldDB" id="A0AA38FS33"/>
<sequence>KKELYDGNGKLNCTIIHASQKSNSPTYDAVVNALLNYQALQLFTNSNPCKSVVATIEMRHICKG</sequence>
<evidence type="ECO:0000313" key="1">
    <source>
        <dbReference type="EMBL" id="KAH9309327.1"/>
    </source>
</evidence>
<protein>
    <submittedName>
        <fullName evidence="1">Uncharacterized protein</fullName>
    </submittedName>
</protein>
<feature type="non-terminal residue" evidence="1">
    <location>
        <position position="64"/>
    </location>
</feature>
<comment type="caution">
    <text evidence="1">The sequence shown here is derived from an EMBL/GenBank/DDBJ whole genome shotgun (WGS) entry which is preliminary data.</text>
</comment>
<keyword evidence="2" id="KW-1185">Reference proteome</keyword>
<evidence type="ECO:0000313" key="2">
    <source>
        <dbReference type="Proteomes" id="UP000824469"/>
    </source>
</evidence>
<dbReference type="Proteomes" id="UP000824469">
    <property type="component" value="Unassembled WGS sequence"/>
</dbReference>
<reference evidence="1 2" key="1">
    <citation type="journal article" date="2021" name="Nat. Plants">
        <title>The Taxus genome provides insights into paclitaxel biosynthesis.</title>
        <authorList>
            <person name="Xiong X."/>
            <person name="Gou J."/>
            <person name="Liao Q."/>
            <person name="Li Y."/>
            <person name="Zhou Q."/>
            <person name="Bi G."/>
            <person name="Li C."/>
            <person name="Du R."/>
            <person name="Wang X."/>
            <person name="Sun T."/>
            <person name="Guo L."/>
            <person name="Liang H."/>
            <person name="Lu P."/>
            <person name="Wu Y."/>
            <person name="Zhang Z."/>
            <person name="Ro D.K."/>
            <person name="Shang Y."/>
            <person name="Huang S."/>
            <person name="Yan J."/>
        </authorList>
    </citation>
    <scope>NUCLEOTIDE SEQUENCE [LARGE SCALE GENOMIC DNA]</scope>
    <source>
        <strain evidence="1">Ta-2019</strain>
    </source>
</reference>
<proteinExistence type="predicted"/>
<feature type="non-terminal residue" evidence="1">
    <location>
        <position position="1"/>
    </location>
</feature>
<name>A0AA38FS33_TAXCH</name>
<dbReference type="EMBL" id="JAHRHJ020000007">
    <property type="protein sequence ID" value="KAH9309327.1"/>
    <property type="molecule type" value="Genomic_DNA"/>
</dbReference>
<organism evidence="1 2">
    <name type="scientific">Taxus chinensis</name>
    <name type="common">Chinese yew</name>
    <name type="synonym">Taxus wallichiana var. chinensis</name>
    <dbReference type="NCBI Taxonomy" id="29808"/>
    <lineage>
        <taxon>Eukaryota</taxon>
        <taxon>Viridiplantae</taxon>
        <taxon>Streptophyta</taxon>
        <taxon>Embryophyta</taxon>
        <taxon>Tracheophyta</taxon>
        <taxon>Spermatophyta</taxon>
        <taxon>Pinopsida</taxon>
        <taxon>Pinidae</taxon>
        <taxon>Conifers II</taxon>
        <taxon>Cupressales</taxon>
        <taxon>Taxaceae</taxon>
        <taxon>Taxus</taxon>
    </lineage>
</organism>